<keyword evidence="3" id="KW-0472">Membrane</keyword>
<evidence type="ECO:0000256" key="1">
    <source>
        <dbReference type="ARBA" id="ARBA00023125"/>
    </source>
</evidence>
<name>H3ZI50_9ALTE</name>
<comment type="caution">
    <text evidence="5">The sequence shown here is derived from an EMBL/GenBank/DDBJ whole genome shotgun (WGS) entry which is preliminary data.</text>
</comment>
<gene>
    <name evidence="5" type="ORF">AJE_15304</name>
</gene>
<feature type="transmembrane region" description="Helical" evidence="3">
    <location>
        <begin position="281"/>
        <end position="302"/>
    </location>
</feature>
<feature type="DNA-binding region" description="OmpR/PhoB-type" evidence="2">
    <location>
        <begin position="3"/>
        <end position="101"/>
    </location>
</feature>
<dbReference type="Pfam" id="PF00486">
    <property type="entry name" value="Trans_reg_C"/>
    <property type="match status" value="1"/>
</dbReference>
<evidence type="ECO:0000259" key="4">
    <source>
        <dbReference type="PROSITE" id="PS51755"/>
    </source>
</evidence>
<feature type="transmembrane region" description="Helical" evidence="3">
    <location>
        <begin position="246"/>
        <end position="269"/>
    </location>
</feature>
<dbReference type="InterPro" id="IPR016032">
    <property type="entry name" value="Sig_transdc_resp-reg_C-effctor"/>
</dbReference>
<dbReference type="STRING" id="1129374.AJE_15304"/>
<evidence type="ECO:0000256" key="3">
    <source>
        <dbReference type="SAM" id="Phobius"/>
    </source>
</evidence>
<dbReference type="Proteomes" id="UP000012046">
    <property type="component" value="Unassembled WGS sequence"/>
</dbReference>
<accession>H3ZI50</accession>
<protein>
    <submittedName>
        <fullName evidence="5">Transcriptional regulator CadC</fullName>
    </submittedName>
</protein>
<dbReference type="CDD" id="cd00383">
    <property type="entry name" value="trans_reg_C"/>
    <property type="match status" value="1"/>
</dbReference>
<keyword evidence="6" id="KW-1185">Reference proteome</keyword>
<feature type="transmembrane region" description="Helical" evidence="3">
    <location>
        <begin position="175"/>
        <end position="201"/>
    </location>
</feature>
<dbReference type="InterPro" id="IPR001867">
    <property type="entry name" value="OmpR/PhoB-type_DNA-bd"/>
</dbReference>
<dbReference type="SMART" id="SM00862">
    <property type="entry name" value="Trans_reg_C"/>
    <property type="match status" value="1"/>
</dbReference>
<proteinExistence type="predicted"/>
<keyword evidence="3" id="KW-1133">Transmembrane helix</keyword>
<dbReference type="SUPFAM" id="SSF46894">
    <property type="entry name" value="C-terminal effector domain of the bipartite response regulators"/>
    <property type="match status" value="1"/>
</dbReference>
<evidence type="ECO:0000313" key="5">
    <source>
        <dbReference type="EMBL" id="EHR39692.1"/>
    </source>
</evidence>
<keyword evidence="3" id="KW-0812">Transmembrane</keyword>
<dbReference type="InterPro" id="IPR036388">
    <property type="entry name" value="WH-like_DNA-bd_sf"/>
</dbReference>
<reference evidence="5 6" key="1">
    <citation type="journal article" date="2012" name="J. Bacteriol.">
        <title>Genome Sequence of Extracellular-Protease-Producing Alishewanella jeotgali Isolated from Traditional Korean Fermented Seafood.</title>
        <authorList>
            <person name="Jung J."/>
            <person name="Chun J."/>
            <person name="Park W."/>
        </authorList>
    </citation>
    <scope>NUCLEOTIDE SEQUENCE [LARGE SCALE GENOMIC DNA]</scope>
    <source>
        <strain evidence="5 6">KCTC 22429</strain>
    </source>
</reference>
<dbReference type="EMBL" id="AHTH01000049">
    <property type="protein sequence ID" value="EHR39692.1"/>
    <property type="molecule type" value="Genomic_DNA"/>
</dbReference>
<feature type="transmembrane region" description="Helical" evidence="3">
    <location>
        <begin position="213"/>
        <end position="234"/>
    </location>
</feature>
<feature type="domain" description="OmpR/PhoB-type" evidence="4">
    <location>
        <begin position="3"/>
        <end position="101"/>
    </location>
</feature>
<sequence>MAAECYSFAGFQLNPAQRQLYYHGQRQELNSRYLDALLLLLHHAGELVSKQQFFEQVWPGLVVSDEALTQCIRTLRRVLGDNATAPRFIETVPKHGYRFIAAVSREDGNSQVGVGASLTPTAGPVANETQRERQRQHLWFSIGYGVAGAAVAGLTGGMLYGLLAALQALNSGSQAMSFLLVLLSVTTLLALVAGAAIAAAISAAQLWRSQQPLWTLLAGSLAGLLVGAFVSVLLKDMLILFFGRSPAQLTGATEGLLIGLAVATTVLLLRRQPHFYRLGFALLPGMLAGLLISLSGGVLLAGSLAQLAAEFPQATLGKILLPEGFARIGLGNGWLHLSAMLEAGLFSAGLALGLQRAQQRLSPVE</sequence>
<evidence type="ECO:0000256" key="2">
    <source>
        <dbReference type="PROSITE-ProRule" id="PRU01091"/>
    </source>
</evidence>
<feature type="transmembrane region" description="Helical" evidence="3">
    <location>
        <begin position="334"/>
        <end position="354"/>
    </location>
</feature>
<dbReference type="PROSITE" id="PS51755">
    <property type="entry name" value="OMPR_PHOB"/>
    <property type="match status" value="1"/>
</dbReference>
<dbReference type="eggNOG" id="COG3710">
    <property type="taxonomic scope" value="Bacteria"/>
</dbReference>
<dbReference type="RefSeq" id="WP_008951607.1">
    <property type="nucleotide sequence ID" value="NZ_AHTH01000049.1"/>
</dbReference>
<keyword evidence="1 2" id="KW-0238">DNA-binding</keyword>
<evidence type="ECO:0000313" key="6">
    <source>
        <dbReference type="Proteomes" id="UP000012046"/>
    </source>
</evidence>
<organism evidence="5 6">
    <name type="scientific">Alishewanella jeotgali KCTC 22429</name>
    <dbReference type="NCBI Taxonomy" id="1129374"/>
    <lineage>
        <taxon>Bacteria</taxon>
        <taxon>Pseudomonadati</taxon>
        <taxon>Pseudomonadota</taxon>
        <taxon>Gammaproteobacteria</taxon>
        <taxon>Alteromonadales</taxon>
        <taxon>Alteromonadaceae</taxon>
        <taxon>Alishewanella</taxon>
    </lineage>
</organism>
<dbReference type="GO" id="GO:0000160">
    <property type="term" value="P:phosphorelay signal transduction system"/>
    <property type="evidence" value="ECO:0007669"/>
    <property type="project" value="InterPro"/>
</dbReference>
<dbReference type="GO" id="GO:0003677">
    <property type="term" value="F:DNA binding"/>
    <property type="evidence" value="ECO:0007669"/>
    <property type="project" value="UniProtKB-UniRule"/>
</dbReference>
<feature type="transmembrane region" description="Helical" evidence="3">
    <location>
        <begin position="138"/>
        <end position="163"/>
    </location>
</feature>
<dbReference type="Gene3D" id="1.10.10.10">
    <property type="entry name" value="Winged helix-like DNA-binding domain superfamily/Winged helix DNA-binding domain"/>
    <property type="match status" value="1"/>
</dbReference>
<dbReference type="GO" id="GO:0006355">
    <property type="term" value="P:regulation of DNA-templated transcription"/>
    <property type="evidence" value="ECO:0007669"/>
    <property type="project" value="InterPro"/>
</dbReference>
<dbReference type="AlphaFoldDB" id="H3ZI50"/>